<accession>A0A164XUJ6</accession>
<comment type="caution">
    <text evidence="1">The sequence shown here is derived from an EMBL/GenBank/DDBJ whole genome shotgun (WGS) entry which is preliminary data.</text>
</comment>
<evidence type="ECO:0000313" key="1">
    <source>
        <dbReference type="EMBL" id="KZS14583.1"/>
    </source>
</evidence>
<organism evidence="1 2">
    <name type="scientific">Daphnia magna</name>
    <dbReference type="NCBI Taxonomy" id="35525"/>
    <lineage>
        <taxon>Eukaryota</taxon>
        <taxon>Metazoa</taxon>
        <taxon>Ecdysozoa</taxon>
        <taxon>Arthropoda</taxon>
        <taxon>Crustacea</taxon>
        <taxon>Branchiopoda</taxon>
        <taxon>Diplostraca</taxon>
        <taxon>Cladocera</taxon>
        <taxon>Anomopoda</taxon>
        <taxon>Daphniidae</taxon>
        <taxon>Daphnia</taxon>
    </lineage>
</organism>
<evidence type="ECO:0000313" key="2">
    <source>
        <dbReference type="Proteomes" id="UP000076858"/>
    </source>
</evidence>
<keyword evidence="2" id="KW-1185">Reference proteome</keyword>
<sequence length="115" mass="13406">MVCNLKRFYFPSCRKNVNIDLRHLKVSSDASLNSSTTKLLQVFDTFPWSSFEEKLIDGDRQRVLADFRHYLVTDGEEKPSSRIAFPKNTMNDRTRVLFTVVARMDEVEWAKSKNA</sequence>
<dbReference type="AlphaFoldDB" id="A0A164XUJ6"/>
<proteinExistence type="predicted"/>
<reference evidence="1 2" key="1">
    <citation type="submission" date="2016-03" db="EMBL/GenBank/DDBJ databases">
        <title>EvidentialGene: Evidence-directed Construction of Genes on Genomes.</title>
        <authorList>
            <person name="Gilbert D.G."/>
            <person name="Choi J.-H."/>
            <person name="Mockaitis K."/>
            <person name="Colbourne J."/>
            <person name="Pfrender M."/>
        </authorList>
    </citation>
    <scope>NUCLEOTIDE SEQUENCE [LARGE SCALE GENOMIC DNA]</scope>
    <source>
        <strain evidence="1 2">Xinb3</strain>
        <tissue evidence="1">Complete organism</tissue>
    </source>
</reference>
<gene>
    <name evidence="1" type="ORF">APZ42_019935</name>
</gene>
<dbReference type="Proteomes" id="UP000076858">
    <property type="component" value="Unassembled WGS sequence"/>
</dbReference>
<protein>
    <submittedName>
        <fullName evidence="1">Uncharacterized protein</fullName>
    </submittedName>
</protein>
<name>A0A164XUJ6_9CRUS</name>
<dbReference type="EMBL" id="LRGB01000944">
    <property type="protein sequence ID" value="KZS14583.1"/>
    <property type="molecule type" value="Genomic_DNA"/>
</dbReference>